<evidence type="ECO:0000256" key="1">
    <source>
        <dbReference type="SAM" id="MobiDB-lite"/>
    </source>
</evidence>
<name>A0ABY3TZB2_9MYCO</name>
<keyword evidence="4" id="KW-1185">Reference proteome</keyword>
<reference evidence="3" key="1">
    <citation type="submission" date="2022-08" db="EMBL/GenBank/DDBJ databases">
        <title>Whole genome sequencing of non-tuberculosis mycobacteria type-strains.</title>
        <authorList>
            <person name="Igarashi Y."/>
            <person name="Osugi A."/>
            <person name="Mitarai S."/>
        </authorList>
    </citation>
    <scope>NUCLEOTIDE SEQUENCE</scope>
    <source>
        <strain evidence="3">JCM 16369</strain>
    </source>
</reference>
<accession>A0ABY3TZB2</accession>
<keyword evidence="3" id="KW-0347">Helicase</keyword>
<feature type="compositionally biased region" description="Basic and acidic residues" evidence="1">
    <location>
        <begin position="2003"/>
        <end position="2019"/>
    </location>
</feature>
<keyword evidence="3" id="KW-0614">Plasmid</keyword>
<keyword evidence="3" id="KW-0378">Hydrolase</keyword>
<dbReference type="RefSeq" id="WP_240180753.1">
    <property type="nucleotide sequence ID" value="NZ_CP092363.2"/>
</dbReference>
<organism evidence="3 4">
    <name type="scientific">Mycolicibacterium crocinum</name>
    <dbReference type="NCBI Taxonomy" id="388459"/>
    <lineage>
        <taxon>Bacteria</taxon>
        <taxon>Bacillati</taxon>
        <taxon>Actinomycetota</taxon>
        <taxon>Actinomycetes</taxon>
        <taxon>Mycobacteriales</taxon>
        <taxon>Mycobacteriaceae</taxon>
        <taxon>Mycolicibacterium</taxon>
    </lineage>
</organism>
<sequence length="2019" mass="221673">MEEPTPATDLGSAADFPASTEVLVPSGSKARARANIAAIELVHRLQAAERPATPSEQRVLAAWSGWGAVPEVFDPRNDAYTAERERLRELLTREQYRQAEASILNAHYTDPAVVATVWEALRRAGFSGGRVLEPGCGSGHFIGHAPTDAVLVGVENDPITAAIAAALYPSAQIRHEGFETTRVPENSFAATVGNVPFGRFVVHDPAHNAARHSIHNHFINKALALTAPGGYVAVLTSRYTLDATSDTARRDIAERGELIGALRLPSQAFSRVAGTEVVTDLLVLRRRTEPIDLRTDGPLWLDTARIALDGLERDTAAPIAINAYFHENPHHVLGTMTVGHGLHGSPNLAVQGATGAELAAQLSDRLTEVIDAAVLRGAGLTATAADLTVVSTQHFDPGLITPADQGEHTALYTLRYNAENRRIEYWSGHSWDVHDTPKTLVAETRELIALRDAANSLIVSQRDGRPAAERDQLRGHLNHLYDSYVRRHGPINRFTWVRPKEVTQERHDAKVAAAEAKWRAKEGEPGKPYRGPVPAELLDKWDTDAWTAPAPYKKRRHLDGGMRHDPGWAVVSSLEIFDETTGQARKAEIFSTDLVSKRAELLRASGPEEALAMSLDRARRVDLDMIAGLLDVDTATARDLLAGLVYPDLDDPDELVPATTALSGNVRQKLAAAITAAQANPIYRDYVAALREVMPPDRTAEEIRVRPGAPWIPAEIVAQFAQETFGLASVTAEHIGGRWVVDVPAHKRFGRLMTETWGLPRKGADAVSLLDALCNSRSVVINDDTGVLDVEATFAAQAKATKISEEFSRWVFATEARREPLVAEYNRRFNSLRAPRYDGSRLSLPGLSDNFVPHFYQRNAVARIISEPTVLLDHVVGAGKSGTMFMGAMELKRLGLVRQPWIVVPNSIIDQVGREAKQWYPAANVLLGSAATTAEGRRRLIAQSAASDWDMVIIPESAFTAIGVSDRLRADYIDDQLDTLRTQLEDAASDRSKKAIERALKATKERLERLTAQDAKDTGLSFENSGCDYLFVDEAHYYKNLQRVCNITELNCTNSAERAEDLALKLRVLRDRRREEAKAAGMPAHRVVERVATFATGTPIANSLGELWVMQTYLRPDLLEAAGVADLGDWGAAFTATHTTVEVNSTGTKLRPVTRVGKFTNLPELLALSSVYSDVVTRDQVPVELPPLIGGQRRAVVLQPDIEVIDFIADLGYRADHLDAKAPQRDNILKIANDGRNASLDPRLAHLDAPTASRAAAVAEEMMRTYRANLDREYRHPRTGEPMPTRGCLQVAFCDRGTPSKDPEHFTIYAAIKDELVARGMPADRIRFVHEARKAHEVGLLREQCINGEVAVLIGSTEKMGTGWNIQPRLAALDHVDVPWRPADLEQREGRVLRQGNQNLDGVEIRTYVTEGTYDTVMWQKVQAKSLFIEQVRRNEVSDTEIEDLSGGDIGAAAAETKALATGDPRYLRQVELDEHVRRLQALERAHYEAIRRRDWLVETHERTIPHKERELAELRPFAERAAALAAAKSAPAVSVGGHTTSENAVTAERLAAACRQAFLAGRDSGASRYTPLGATVDGVELLAARDLTHDSLLLRLATPSRITEVKKDDLMATAAEASGAKSRGLLTRVENLYLDLPRLQATMISELDQDRAELADLLANPPAPFEHTAELTDRQAELATLTLELRLAAESPEAKAKAHAAQERMAARGREPGWSLLHNPTPYVVEQAGFRSARELREAVRDRELRAAVAVAERPQSPATSKEDLMVLRAEVDFVEAAGARSPATVYPPPAGDRTWQELDEPARAVVETITASMQSVHVLTVGADADKHAPLAAISAAVTGRGKNVLAMPATETATAFAEHHTYAGRATDPATTRTRIDNGQWTIPPGNLLIIDDADHLDPAQLRYFTEHAGRSNTKLLLVHTPTESRTPAHSLIDALADNLPWAQKLGTPDTDRATALDRAHTHLTEHEPVTTEDRDAAELLARRDTLRDTYRTQFKPRLHTHDHSREHTRDHGLEL</sequence>
<dbReference type="SUPFAM" id="SSF52540">
    <property type="entry name" value="P-loop containing nucleoside triphosphate hydrolases"/>
    <property type="match status" value="2"/>
</dbReference>
<dbReference type="Proteomes" id="UP001055337">
    <property type="component" value="Plasmid unnamed"/>
</dbReference>
<dbReference type="SUPFAM" id="SSF53335">
    <property type="entry name" value="S-adenosyl-L-methionine-dependent methyltransferases"/>
    <property type="match status" value="1"/>
</dbReference>
<dbReference type="PANTHER" id="PTHR41313:SF1">
    <property type="entry name" value="DNA METHYLASE ADENINE-SPECIFIC DOMAIN-CONTAINING PROTEIN"/>
    <property type="match status" value="1"/>
</dbReference>
<evidence type="ECO:0000259" key="2">
    <source>
        <dbReference type="SMART" id="SM00487"/>
    </source>
</evidence>
<dbReference type="PANTHER" id="PTHR41313">
    <property type="entry name" value="ADENINE-SPECIFIC METHYLTRANSFERASE"/>
    <property type="match status" value="1"/>
</dbReference>
<dbReference type="Gene3D" id="3.40.50.300">
    <property type="entry name" value="P-loop containing nucleotide triphosphate hydrolases"/>
    <property type="match status" value="2"/>
</dbReference>
<proteinExistence type="predicted"/>
<dbReference type="Gene3D" id="3.40.50.150">
    <property type="entry name" value="Vaccinia Virus protein VP39"/>
    <property type="match status" value="1"/>
</dbReference>
<gene>
    <name evidence="3" type="ORF">MI149_30100</name>
</gene>
<protein>
    <submittedName>
        <fullName evidence="3">Helicase</fullName>
    </submittedName>
</protein>
<dbReference type="CDD" id="cd02440">
    <property type="entry name" value="AdoMet_MTases"/>
    <property type="match status" value="1"/>
</dbReference>
<dbReference type="InterPro" id="IPR052933">
    <property type="entry name" value="DNA_Protect_Modify"/>
</dbReference>
<dbReference type="EMBL" id="CP092363">
    <property type="protein sequence ID" value="ULN44749.1"/>
    <property type="molecule type" value="Genomic_DNA"/>
</dbReference>
<evidence type="ECO:0000313" key="4">
    <source>
        <dbReference type="Proteomes" id="UP001055337"/>
    </source>
</evidence>
<dbReference type="SMART" id="SM00487">
    <property type="entry name" value="DEXDc"/>
    <property type="match status" value="1"/>
</dbReference>
<dbReference type="Pfam" id="PF13604">
    <property type="entry name" value="AAA_30"/>
    <property type="match status" value="1"/>
</dbReference>
<dbReference type="InterPro" id="IPR014001">
    <property type="entry name" value="Helicase_ATP-bd"/>
</dbReference>
<geneLocation type="plasmid" evidence="3 4">
    <name>unnamed</name>
</geneLocation>
<evidence type="ECO:0000313" key="3">
    <source>
        <dbReference type="EMBL" id="ULN44749.1"/>
    </source>
</evidence>
<feature type="domain" description="Helicase ATP-binding" evidence="2">
    <location>
        <begin position="849"/>
        <end position="1090"/>
    </location>
</feature>
<feature type="region of interest" description="Disordered" evidence="1">
    <location>
        <begin position="1996"/>
        <end position="2019"/>
    </location>
</feature>
<dbReference type="InterPro" id="IPR027417">
    <property type="entry name" value="P-loop_NTPase"/>
</dbReference>
<dbReference type="InterPro" id="IPR029063">
    <property type="entry name" value="SAM-dependent_MTases_sf"/>
</dbReference>
<keyword evidence="3" id="KW-0547">Nucleotide-binding</keyword>
<dbReference type="GO" id="GO:0004386">
    <property type="term" value="F:helicase activity"/>
    <property type="evidence" value="ECO:0007669"/>
    <property type="project" value="UniProtKB-KW"/>
</dbReference>
<keyword evidence="3" id="KW-0067">ATP-binding</keyword>